<sequence>MAAKGNVFDQYKCIEVYDALDSGQYGVAVNKADALLASGPFPLARALKTVALFRQHRHDEAEREVDQLLGGSVDLNVLSPLGFVLPRMGKAKQLADLYMAASQAHPQDEELADGALLVLIKAGMFQRALQLILKRFRTSKDPRDFWRYVQVAVLHAQHVKPPSSKLTLDVALRLIKEQKLNEHSFTPETLSLYLHFFSLLDHTQLREALDLLTKPPIQDMVDKNLGIQFQVRECWKALEDQDSLLNDCRTRIQSGDRNWAVISQFVSSSVARGSLAEEDVTLLLHAAAQDEWRDRGSFLGVLELCRLALDAKQSLPDGVNYAKLVTNYVERFASKLTCFDDIRPHLAALHKTPDVPHQPLTSETSITQRINAEKIALFFEQGASADDLLQAYIESLEHVHEPSTEMQPGDDLALLAAYVTLAKSSSVENLIQAAAIASYACEKSARAYKLRLLLIRLLLRLGCLKLAVYHFDALELKAVQLDTMPHYLLDRNASFGGSHAADVGNHWEGGIKDFYELSAFEVPEALGRAFLNGKFSQVSDLCDFYDCVEGSYARLILLVDMLCSKFVTQDLVDSERDHAVKLLQYIFDMIQADRLSDQRDTHLLPWINETQKTHLESVLSCGPLRKKQWLKAMLEILSVALPTPSAPTDISSDVLTGPEGALLDLARALREGTNLAAPSFFEQMHTYASQATAPFEMLHAAWTGIMGLRLLEAVGEGTNKDIKDLLGPVAGSALSNIHDLLIKEMDKNIHVNLIERLGASGLAFIQDVDSGRKDALKDALRPYQAVLRTIA</sequence>
<dbReference type="VEuPathDB" id="FungiDB:DNF11_3538"/>
<protein>
    <submittedName>
        <fullName evidence="2">Phagocyte signaling-impaired protein</fullName>
    </submittedName>
</protein>
<dbReference type="STRING" id="425264.A0A3G2SAZ1"/>
<proteinExistence type="inferred from homology"/>
<keyword evidence="3" id="KW-1185">Reference proteome</keyword>
<reference evidence="2 3" key="1">
    <citation type="submission" date="2018-10" db="EMBL/GenBank/DDBJ databases">
        <title>Complete genome sequence of Malassezia restricta CBS 7877.</title>
        <authorList>
            <person name="Morand S.C."/>
            <person name="Bertignac M."/>
            <person name="Iltis A."/>
            <person name="Kolder I."/>
            <person name="Pirovano W."/>
            <person name="Jourdain R."/>
            <person name="Clavaud C."/>
        </authorList>
    </citation>
    <scope>NUCLEOTIDE SEQUENCE [LARGE SCALE GENOMIC DNA]</scope>
    <source>
        <strain evidence="2 3">CBS 7877</strain>
    </source>
</reference>
<dbReference type="Proteomes" id="UP000269793">
    <property type="component" value="Chromosome VII"/>
</dbReference>
<dbReference type="PANTHER" id="PTHR22767:SF3">
    <property type="entry name" value="N-ALPHA-ACETYLTRANSFERASE 25, NATB AUXILIARY SUBUNIT"/>
    <property type="match status" value="1"/>
</dbReference>
<evidence type="ECO:0000256" key="1">
    <source>
        <dbReference type="ARBA" id="ARBA00006298"/>
    </source>
</evidence>
<dbReference type="Pfam" id="PF09797">
    <property type="entry name" value="NatB_MDM20"/>
    <property type="match status" value="1"/>
</dbReference>
<organism evidence="2 3">
    <name type="scientific">Malassezia restricta (strain ATCC 96810 / NBRC 103918 / CBS 7877)</name>
    <name type="common">Seborrheic dermatitis infection agent</name>
    <dbReference type="NCBI Taxonomy" id="425264"/>
    <lineage>
        <taxon>Eukaryota</taxon>
        <taxon>Fungi</taxon>
        <taxon>Dikarya</taxon>
        <taxon>Basidiomycota</taxon>
        <taxon>Ustilaginomycotina</taxon>
        <taxon>Malasseziomycetes</taxon>
        <taxon>Malasseziales</taxon>
        <taxon>Malasseziaceae</taxon>
        <taxon>Malassezia</taxon>
    </lineage>
</organism>
<name>A0A3G2SAZ1_MALR7</name>
<evidence type="ECO:0000313" key="2">
    <source>
        <dbReference type="EMBL" id="AYO44488.1"/>
    </source>
</evidence>
<evidence type="ECO:0000313" key="3">
    <source>
        <dbReference type="Proteomes" id="UP000269793"/>
    </source>
</evidence>
<comment type="similarity">
    <text evidence="1">Belongs to the MDM20/NAA25 family.</text>
</comment>
<gene>
    <name evidence="2" type="primary">psidin</name>
    <name evidence="2" type="ORF">DNF11_3538</name>
</gene>
<dbReference type="EMBL" id="CP033154">
    <property type="protein sequence ID" value="AYO44488.1"/>
    <property type="molecule type" value="Genomic_DNA"/>
</dbReference>
<dbReference type="InterPro" id="IPR019183">
    <property type="entry name" value="NAA25_NatB_aux_su"/>
</dbReference>
<dbReference type="OrthoDB" id="1874341at2759"/>
<accession>A0A3G2SAZ1</accession>
<dbReference type="Gene3D" id="1.25.40.1040">
    <property type="match status" value="1"/>
</dbReference>
<dbReference type="GO" id="GO:0031416">
    <property type="term" value="C:NatB complex"/>
    <property type="evidence" value="ECO:0007669"/>
    <property type="project" value="TreeGrafter"/>
</dbReference>
<dbReference type="AlphaFoldDB" id="A0A3G2SAZ1"/>
<dbReference type="PANTHER" id="PTHR22767">
    <property type="entry name" value="N-TERMINAL ACETYLTRANSFERASE-RELATED"/>
    <property type="match status" value="1"/>
</dbReference>